<evidence type="ECO:0000256" key="6">
    <source>
        <dbReference type="PIRSR" id="PIRSR000193-1"/>
    </source>
</evidence>
<dbReference type="Pfam" id="PF14748">
    <property type="entry name" value="P5CR_dimer"/>
    <property type="match status" value="1"/>
</dbReference>
<evidence type="ECO:0000313" key="9">
    <source>
        <dbReference type="EMBL" id="MCK8786970.1"/>
    </source>
</evidence>
<feature type="binding site" evidence="6">
    <location>
        <begin position="76"/>
        <end position="79"/>
    </location>
    <ligand>
        <name>NADP(+)</name>
        <dbReference type="ChEBI" id="CHEBI:58349"/>
    </ligand>
</feature>
<dbReference type="Proteomes" id="UP001139516">
    <property type="component" value="Unassembled WGS sequence"/>
</dbReference>
<protein>
    <recommendedName>
        <fullName evidence="4 5">Pyrroline-5-carboxylate reductase</fullName>
        <shortName evidence="4">P5C reductase</shortName>
        <shortName evidence="4">P5CR</shortName>
        <ecNumber evidence="4 5">1.5.1.2</ecNumber>
    </recommendedName>
    <alternativeName>
        <fullName evidence="4">PCA reductase</fullName>
    </alternativeName>
</protein>
<dbReference type="GO" id="GO:0005737">
    <property type="term" value="C:cytoplasm"/>
    <property type="evidence" value="ECO:0007669"/>
    <property type="project" value="UniProtKB-SubCell"/>
</dbReference>
<dbReference type="EMBL" id="JALPRX010000102">
    <property type="protein sequence ID" value="MCK8786970.1"/>
    <property type="molecule type" value="Genomic_DNA"/>
</dbReference>
<dbReference type="InterPro" id="IPR028939">
    <property type="entry name" value="P5C_Rdtase_cat_N"/>
</dbReference>
<comment type="subcellular location">
    <subcellularLocation>
        <location evidence="4">Cytoplasm</location>
    </subcellularLocation>
</comment>
<dbReference type="SUPFAM" id="SSF51735">
    <property type="entry name" value="NAD(P)-binding Rossmann-fold domains"/>
    <property type="match status" value="1"/>
</dbReference>
<evidence type="ECO:0000256" key="4">
    <source>
        <dbReference type="HAMAP-Rule" id="MF_01925"/>
    </source>
</evidence>
<dbReference type="InterPro" id="IPR008927">
    <property type="entry name" value="6-PGluconate_DH-like_C_sf"/>
</dbReference>
<dbReference type="AlphaFoldDB" id="A0A9X1YC32"/>
<dbReference type="PANTHER" id="PTHR11645">
    <property type="entry name" value="PYRROLINE-5-CARBOXYLATE REDUCTASE"/>
    <property type="match status" value="1"/>
</dbReference>
<keyword evidence="3 4" id="KW-0560">Oxidoreductase</keyword>
<comment type="catalytic activity">
    <reaction evidence="4">
        <text>L-proline + NADP(+) = (S)-1-pyrroline-5-carboxylate + NADPH + 2 H(+)</text>
        <dbReference type="Rhea" id="RHEA:14109"/>
        <dbReference type="ChEBI" id="CHEBI:15378"/>
        <dbReference type="ChEBI" id="CHEBI:17388"/>
        <dbReference type="ChEBI" id="CHEBI:57783"/>
        <dbReference type="ChEBI" id="CHEBI:58349"/>
        <dbReference type="ChEBI" id="CHEBI:60039"/>
        <dbReference type="EC" id="1.5.1.2"/>
    </reaction>
</comment>
<dbReference type="Gene3D" id="1.10.3730.10">
    <property type="entry name" value="ProC C-terminal domain-like"/>
    <property type="match status" value="1"/>
</dbReference>
<gene>
    <name evidence="4 9" type="primary">proC</name>
    <name evidence="9" type="ORF">M0638_21590</name>
</gene>
<evidence type="ECO:0000313" key="10">
    <source>
        <dbReference type="Proteomes" id="UP001139516"/>
    </source>
</evidence>
<dbReference type="InterPro" id="IPR029036">
    <property type="entry name" value="P5CR_dimer"/>
</dbReference>
<feature type="domain" description="Pyrroline-5-carboxylate reductase catalytic N-terminal" evidence="7">
    <location>
        <begin position="11"/>
        <end position="104"/>
    </location>
</feature>
<comment type="similarity">
    <text evidence="1 4">Belongs to the pyrroline-5-carboxylate reductase family.</text>
</comment>
<keyword evidence="10" id="KW-1185">Reference proteome</keyword>
<comment type="function">
    <text evidence="4">Catalyzes the reduction of 1-pyrroline-5-carboxylate (PCA) to L-proline.</text>
</comment>
<keyword evidence="4" id="KW-0963">Cytoplasm</keyword>
<dbReference type="FunFam" id="1.10.3730.10:FF:000001">
    <property type="entry name" value="Pyrroline-5-carboxylate reductase"/>
    <property type="match status" value="1"/>
</dbReference>
<feature type="domain" description="Pyrroline-5-carboxylate reductase dimerisation" evidence="8">
    <location>
        <begin position="168"/>
        <end position="273"/>
    </location>
</feature>
<dbReference type="SUPFAM" id="SSF48179">
    <property type="entry name" value="6-phosphogluconate dehydrogenase C-terminal domain-like"/>
    <property type="match status" value="1"/>
</dbReference>
<comment type="catalytic activity">
    <reaction evidence="4">
        <text>L-proline + NAD(+) = (S)-1-pyrroline-5-carboxylate + NADH + 2 H(+)</text>
        <dbReference type="Rhea" id="RHEA:14105"/>
        <dbReference type="ChEBI" id="CHEBI:15378"/>
        <dbReference type="ChEBI" id="CHEBI:17388"/>
        <dbReference type="ChEBI" id="CHEBI:57540"/>
        <dbReference type="ChEBI" id="CHEBI:57945"/>
        <dbReference type="ChEBI" id="CHEBI:60039"/>
        <dbReference type="EC" id="1.5.1.2"/>
    </reaction>
</comment>
<dbReference type="EC" id="1.5.1.2" evidence="4 5"/>
<dbReference type="HAMAP" id="MF_01925">
    <property type="entry name" value="P5C_reductase"/>
    <property type="match status" value="1"/>
</dbReference>
<evidence type="ECO:0000256" key="5">
    <source>
        <dbReference type="NCBIfam" id="TIGR00112"/>
    </source>
</evidence>
<sequence length="275" mass="27847">MTGAASLPPILLVGCGRMGGALLSGWLEQGLTRAVVVEPHAAAAEALAAQSAGRVRVVPDADSIPAGFAPEAVVLAIKPQEAANTVPHYAALSSGVVTLSIMAGRTIGGLHRLLGEARAVVRAMPNTPAAVRQGFTVACAGEGVTAGQRALCDALLGAVGEVAWVEDEALLDPVTAVSGGGPAYVFLLVELLQRAAEKLGIPPDLARSMARSTVAGSGALLAVSRGEAAELRQAVTSPKGTTERALAVLMAEEAWPALVDRAMAAATDRSRELAE</sequence>
<dbReference type="InterPro" id="IPR036291">
    <property type="entry name" value="NAD(P)-bd_dom_sf"/>
</dbReference>
<keyword evidence="4" id="KW-0641">Proline biosynthesis</keyword>
<dbReference type="PANTHER" id="PTHR11645:SF0">
    <property type="entry name" value="PYRROLINE-5-CARBOXYLATE REDUCTASE 3"/>
    <property type="match status" value="1"/>
</dbReference>
<dbReference type="Gene3D" id="3.40.50.720">
    <property type="entry name" value="NAD(P)-binding Rossmann-like Domain"/>
    <property type="match status" value="1"/>
</dbReference>
<organism evidence="9 10">
    <name type="scientific">Roseomonas acroporae</name>
    <dbReference type="NCBI Taxonomy" id="2937791"/>
    <lineage>
        <taxon>Bacteria</taxon>
        <taxon>Pseudomonadati</taxon>
        <taxon>Pseudomonadota</taxon>
        <taxon>Alphaproteobacteria</taxon>
        <taxon>Acetobacterales</taxon>
        <taxon>Roseomonadaceae</taxon>
        <taxon>Roseomonas</taxon>
    </lineage>
</organism>
<evidence type="ECO:0000256" key="2">
    <source>
        <dbReference type="ARBA" id="ARBA00022857"/>
    </source>
</evidence>
<name>A0A9X1YC32_9PROT</name>
<evidence type="ECO:0000256" key="3">
    <source>
        <dbReference type="ARBA" id="ARBA00023002"/>
    </source>
</evidence>
<evidence type="ECO:0000259" key="7">
    <source>
        <dbReference type="Pfam" id="PF03807"/>
    </source>
</evidence>
<proteinExistence type="inferred from homology"/>
<keyword evidence="2 4" id="KW-0521">NADP</keyword>
<comment type="caution">
    <text evidence="9">The sequence shown here is derived from an EMBL/GenBank/DDBJ whole genome shotgun (WGS) entry which is preliminary data.</text>
</comment>
<evidence type="ECO:0000256" key="1">
    <source>
        <dbReference type="ARBA" id="ARBA00005525"/>
    </source>
</evidence>
<dbReference type="GO" id="GO:0055129">
    <property type="term" value="P:L-proline biosynthetic process"/>
    <property type="evidence" value="ECO:0007669"/>
    <property type="project" value="UniProtKB-UniRule"/>
</dbReference>
<dbReference type="RefSeq" id="WP_248669022.1">
    <property type="nucleotide sequence ID" value="NZ_JALPRX010000102.1"/>
</dbReference>
<reference evidence="9" key="1">
    <citation type="submission" date="2022-04" db="EMBL/GenBank/DDBJ databases">
        <title>Roseomonas acroporae sp. nov., isolated from coral Acropora digitifera.</title>
        <authorList>
            <person name="Sun H."/>
        </authorList>
    </citation>
    <scope>NUCLEOTIDE SEQUENCE</scope>
    <source>
        <strain evidence="9">NAR14</strain>
    </source>
</reference>
<dbReference type="GO" id="GO:0004735">
    <property type="term" value="F:pyrroline-5-carboxylate reductase activity"/>
    <property type="evidence" value="ECO:0007669"/>
    <property type="project" value="UniProtKB-UniRule"/>
</dbReference>
<accession>A0A9X1YC32</accession>
<comment type="pathway">
    <text evidence="4">Amino-acid biosynthesis; L-proline biosynthesis; L-proline from L-glutamate 5-semialdehyde: step 1/1.</text>
</comment>
<evidence type="ECO:0000259" key="8">
    <source>
        <dbReference type="Pfam" id="PF14748"/>
    </source>
</evidence>
<keyword evidence="4" id="KW-0028">Amino-acid biosynthesis</keyword>
<dbReference type="PIRSF" id="PIRSF000193">
    <property type="entry name" value="Pyrrol-5-carb_rd"/>
    <property type="match status" value="1"/>
</dbReference>
<dbReference type="NCBIfam" id="TIGR00112">
    <property type="entry name" value="proC"/>
    <property type="match status" value="1"/>
</dbReference>
<dbReference type="Pfam" id="PF03807">
    <property type="entry name" value="F420_oxidored"/>
    <property type="match status" value="1"/>
</dbReference>
<dbReference type="InterPro" id="IPR000304">
    <property type="entry name" value="Pyrroline-COOH_reductase"/>
</dbReference>